<dbReference type="Gene3D" id="1.20.1250.20">
    <property type="entry name" value="MFS general substrate transporter like domains"/>
    <property type="match status" value="2"/>
</dbReference>
<evidence type="ECO:0000256" key="4">
    <source>
        <dbReference type="ARBA" id="ARBA00023136"/>
    </source>
</evidence>
<feature type="transmembrane region" description="Helical" evidence="6">
    <location>
        <begin position="353"/>
        <end position="373"/>
    </location>
</feature>
<dbReference type="InterPro" id="IPR011701">
    <property type="entry name" value="MFS"/>
</dbReference>
<proteinExistence type="inferred from homology"/>
<evidence type="ECO:0000256" key="6">
    <source>
        <dbReference type="SAM" id="Phobius"/>
    </source>
</evidence>
<keyword evidence="4 6" id="KW-0472">Membrane</keyword>
<feature type="transmembrane region" description="Helical" evidence="6">
    <location>
        <begin position="256"/>
        <end position="276"/>
    </location>
</feature>
<sequence>MNSKYAQAELAGSPEAVASANPFRKYQVITVSLLLVIGIINYVDRSALSIANTSIQRDMGITPSQMGILLSAFSLAYAFSQLPLGMIIDRLGSKISLGAALLGWSVAQTASGLINSFSAFIGLRVVLGIGEAPMFPSAAKALAEWFEAEKRGTPTGIVLSSTCIGPCLAPPLLTLLMVTWGWRGMFIVTGVFGILVAACWFAFYKSKARYLAELPAEERERLLATQACKQPEASARPSLRAQLAAWAELFRHKSTWGAVLGFMGVIYMLWLHLTWLPGYFEREHGLSLYQTAWVVSLAYVFGALGTIVAGRICDRLVKNGASVLGSRKRVVVTALFAAAAFTVPLSFGSGFMLSVALLCCALFCVNMASSTAWMIANTVVDSQRVASFGSIQNFGGYLAGSVAPIVTGFSIQQTGSFASAFLISAAVAAVAAMAYVLLLKQPVSTDQ</sequence>
<dbReference type="CDD" id="cd17319">
    <property type="entry name" value="MFS_ExuT_GudP_like"/>
    <property type="match status" value="1"/>
</dbReference>
<organism evidence="8 9">
    <name type="scientific">Pseudomonas putida (strain GB-1)</name>
    <dbReference type="NCBI Taxonomy" id="76869"/>
    <lineage>
        <taxon>Bacteria</taxon>
        <taxon>Pseudomonadati</taxon>
        <taxon>Pseudomonadota</taxon>
        <taxon>Gammaproteobacteria</taxon>
        <taxon>Pseudomonadales</taxon>
        <taxon>Pseudomonadaceae</taxon>
        <taxon>Pseudomonas</taxon>
    </lineage>
</organism>
<dbReference type="InterPro" id="IPR050382">
    <property type="entry name" value="MFS_Na/Anion_cotransporter"/>
</dbReference>
<evidence type="ECO:0000256" key="2">
    <source>
        <dbReference type="ARBA" id="ARBA00022692"/>
    </source>
</evidence>
<feature type="transmembrane region" description="Helical" evidence="6">
    <location>
        <begin position="394"/>
        <end position="411"/>
    </location>
</feature>
<dbReference type="PROSITE" id="PS50850">
    <property type="entry name" value="MFS"/>
    <property type="match status" value="1"/>
</dbReference>
<comment type="subcellular location">
    <subcellularLocation>
        <location evidence="1">Membrane</location>
        <topology evidence="1">Multi-pass membrane protein</topology>
    </subcellularLocation>
</comment>
<feature type="transmembrane region" description="Helical" evidence="6">
    <location>
        <begin position="113"/>
        <end position="135"/>
    </location>
</feature>
<dbReference type="SUPFAM" id="SSF103473">
    <property type="entry name" value="MFS general substrate transporter"/>
    <property type="match status" value="1"/>
</dbReference>
<dbReference type="EMBL" id="CP000926">
    <property type="protein sequence ID" value="ABY99046.1"/>
    <property type="molecule type" value="Genomic_DNA"/>
</dbReference>
<dbReference type="InterPro" id="IPR036259">
    <property type="entry name" value="MFS_trans_sf"/>
</dbReference>
<evidence type="ECO:0000313" key="9">
    <source>
        <dbReference type="Proteomes" id="UP000002157"/>
    </source>
</evidence>
<feature type="transmembrane region" description="Helical" evidence="6">
    <location>
        <begin position="417"/>
        <end position="438"/>
    </location>
</feature>
<dbReference type="PANTHER" id="PTHR11662:SF446">
    <property type="entry name" value="SODIUM-DEPENDENT PHOSPHATE TRANSPORT PROTEIN 1, CHLOROPLASTIC"/>
    <property type="match status" value="1"/>
</dbReference>
<feature type="transmembrane region" description="Helical" evidence="6">
    <location>
        <begin position="288"/>
        <end position="309"/>
    </location>
</feature>
<dbReference type="RefSeq" id="WP_012272775.1">
    <property type="nucleotide sequence ID" value="NC_010322.1"/>
</dbReference>
<accession>B0KHG4</accession>
<reference evidence="8 9" key="1">
    <citation type="submission" date="2008-01" db="EMBL/GenBank/DDBJ databases">
        <title>Complete sequence of Pseudomonas putida GB-1.</title>
        <authorList>
            <consortium name="US DOE Joint Genome Institute"/>
            <person name="Copeland A."/>
            <person name="Lucas S."/>
            <person name="Lapidus A."/>
            <person name="Barry K."/>
            <person name="Glavina del Rio T."/>
            <person name="Dalin E."/>
            <person name="Tice H."/>
            <person name="Pitluck S."/>
            <person name="Bruce D."/>
            <person name="Goodwin L."/>
            <person name="Chertkov O."/>
            <person name="Brettin T."/>
            <person name="Detter J.C."/>
            <person name="Han C."/>
            <person name="Kuske C.R."/>
            <person name="Schmutz J."/>
            <person name="Larimer F."/>
            <person name="Land M."/>
            <person name="Hauser L."/>
            <person name="Kyrpides N."/>
            <person name="Kim E."/>
            <person name="McCarthy J.K."/>
            <person name="Richardson P."/>
        </authorList>
    </citation>
    <scope>NUCLEOTIDE SEQUENCE [LARGE SCALE GENOMIC DNA]</scope>
    <source>
        <strain evidence="8 9">GB-1</strain>
    </source>
</reference>
<feature type="transmembrane region" description="Helical" evidence="6">
    <location>
        <begin position="184"/>
        <end position="204"/>
    </location>
</feature>
<feature type="transmembrane region" description="Helical" evidence="6">
    <location>
        <begin position="63"/>
        <end position="79"/>
    </location>
</feature>
<dbReference type="InterPro" id="IPR020846">
    <property type="entry name" value="MFS_dom"/>
</dbReference>
<keyword evidence="3 6" id="KW-1133">Transmembrane helix</keyword>
<dbReference type="Pfam" id="PF07690">
    <property type="entry name" value="MFS_1"/>
    <property type="match status" value="1"/>
</dbReference>
<dbReference type="eggNOG" id="COG2271">
    <property type="taxonomic scope" value="Bacteria"/>
</dbReference>
<evidence type="ECO:0000259" key="7">
    <source>
        <dbReference type="PROSITE" id="PS50850"/>
    </source>
</evidence>
<dbReference type="GO" id="GO:0022857">
    <property type="term" value="F:transmembrane transporter activity"/>
    <property type="evidence" value="ECO:0007669"/>
    <property type="project" value="InterPro"/>
</dbReference>
<keyword evidence="2 6" id="KW-0812">Transmembrane</keyword>
<dbReference type="HOGENOM" id="CLU_001265_5_1_6"/>
<protein>
    <submittedName>
        <fullName evidence="8">Major facilitator superfamily MFS_1</fullName>
    </submittedName>
</protein>
<feature type="transmembrane region" description="Helical" evidence="6">
    <location>
        <begin position="26"/>
        <end position="43"/>
    </location>
</feature>
<dbReference type="PANTHER" id="PTHR11662">
    <property type="entry name" value="SOLUTE CARRIER FAMILY 17"/>
    <property type="match status" value="1"/>
</dbReference>
<name>B0KHG4_PSEPG</name>
<feature type="domain" description="Major facilitator superfamily (MFS) profile" evidence="7">
    <location>
        <begin position="30"/>
        <end position="443"/>
    </location>
</feature>
<gene>
    <name evidence="8" type="ordered locus">PputGB1_3154</name>
</gene>
<dbReference type="AlphaFoldDB" id="B0KHG4"/>
<dbReference type="Proteomes" id="UP000002157">
    <property type="component" value="Chromosome"/>
</dbReference>
<feature type="transmembrane region" description="Helical" evidence="6">
    <location>
        <begin position="330"/>
        <end position="347"/>
    </location>
</feature>
<evidence type="ECO:0000256" key="1">
    <source>
        <dbReference type="ARBA" id="ARBA00004141"/>
    </source>
</evidence>
<comment type="similarity">
    <text evidence="5">Belongs to the major facilitator superfamily. Phthalate permease family.</text>
</comment>
<dbReference type="GO" id="GO:0016020">
    <property type="term" value="C:membrane"/>
    <property type="evidence" value="ECO:0007669"/>
    <property type="project" value="UniProtKB-SubCell"/>
</dbReference>
<feature type="transmembrane region" description="Helical" evidence="6">
    <location>
        <begin position="156"/>
        <end position="178"/>
    </location>
</feature>
<evidence type="ECO:0000256" key="5">
    <source>
        <dbReference type="ARBA" id="ARBA00038514"/>
    </source>
</evidence>
<dbReference type="KEGG" id="ppg:PputGB1_3154"/>
<evidence type="ECO:0000313" key="8">
    <source>
        <dbReference type="EMBL" id="ABY99046.1"/>
    </source>
</evidence>
<evidence type="ECO:0000256" key="3">
    <source>
        <dbReference type="ARBA" id="ARBA00022989"/>
    </source>
</evidence>